<protein>
    <submittedName>
        <fullName evidence="2">Uncharacterized protein</fullName>
    </submittedName>
</protein>
<evidence type="ECO:0000256" key="1">
    <source>
        <dbReference type="SAM" id="MobiDB-lite"/>
    </source>
</evidence>
<dbReference type="AlphaFoldDB" id="A0A8H5ESP4"/>
<dbReference type="Proteomes" id="UP000567179">
    <property type="component" value="Unassembled WGS sequence"/>
</dbReference>
<evidence type="ECO:0000313" key="2">
    <source>
        <dbReference type="EMBL" id="KAF5310990.1"/>
    </source>
</evidence>
<dbReference type="EMBL" id="JAACJJ010000057">
    <property type="protein sequence ID" value="KAF5310990.1"/>
    <property type="molecule type" value="Genomic_DNA"/>
</dbReference>
<sequence>MAREERYLQGAVVTCFTSLATRRSARIKSGGLPDRNALERLKSLIGQGRVDTEERKPTLGEELIAGNERRSARAKHSSKTSVASARCHFTHPSPTSAIDPGNNIDKTYVVDHRMHTVVVNQMNDEWADDASSFQTDRE</sequence>
<feature type="region of interest" description="Disordered" evidence="1">
    <location>
        <begin position="68"/>
        <end position="102"/>
    </location>
</feature>
<accession>A0A8H5ESP4</accession>
<reference evidence="2 3" key="1">
    <citation type="journal article" date="2020" name="ISME J.">
        <title>Uncovering the hidden diversity of litter-decomposition mechanisms in mushroom-forming fungi.</title>
        <authorList>
            <person name="Floudas D."/>
            <person name="Bentzer J."/>
            <person name="Ahren D."/>
            <person name="Johansson T."/>
            <person name="Persson P."/>
            <person name="Tunlid A."/>
        </authorList>
    </citation>
    <scope>NUCLEOTIDE SEQUENCE [LARGE SCALE GENOMIC DNA]</scope>
    <source>
        <strain evidence="2 3">CBS 101986</strain>
    </source>
</reference>
<gene>
    <name evidence="2" type="ORF">D9619_007715</name>
</gene>
<keyword evidence="3" id="KW-1185">Reference proteome</keyword>
<name>A0A8H5ESP4_9AGAR</name>
<comment type="caution">
    <text evidence="2">The sequence shown here is derived from an EMBL/GenBank/DDBJ whole genome shotgun (WGS) entry which is preliminary data.</text>
</comment>
<proteinExistence type="predicted"/>
<evidence type="ECO:0000313" key="3">
    <source>
        <dbReference type="Proteomes" id="UP000567179"/>
    </source>
</evidence>
<organism evidence="2 3">
    <name type="scientific">Psilocybe cf. subviscida</name>
    <dbReference type="NCBI Taxonomy" id="2480587"/>
    <lineage>
        <taxon>Eukaryota</taxon>
        <taxon>Fungi</taxon>
        <taxon>Dikarya</taxon>
        <taxon>Basidiomycota</taxon>
        <taxon>Agaricomycotina</taxon>
        <taxon>Agaricomycetes</taxon>
        <taxon>Agaricomycetidae</taxon>
        <taxon>Agaricales</taxon>
        <taxon>Agaricineae</taxon>
        <taxon>Strophariaceae</taxon>
        <taxon>Psilocybe</taxon>
    </lineage>
</organism>